<proteinExistence type="predicted"/>
<name>A0A176ZDW1_9BRAD</name>
<protein>
    <recommendedName>
        <fullName evidence="9">Polysaccharide biosynthesis protein C-terminal domain-containing protein</fullName>
    </recommendedName>
</protein>
<dbReference type="PANTHER" id="PTHR30250:SF11">
    <property type="entry name" value="O-ANTIGEN TRANSPORTER-RELATED"/>
    <property type="match status" value="1"/>
</dbReference>
<evidence type="ECO:0000256" key="4">
    <source>
        <dbReference type="ARBA" id="ARBA00022989"/>
    </source>
</evidence>
<dbReference type="RefSeq" id="WP_063677331.1">
    <property type="nucleotide sequence ID" value="NZ_LSEF01000029.1"/>
</dbReference>
<feature type="transmembrane region" description="Helical" evidence="6">
    <location>
        <begin position="12"/>
        <end position="33"/>
    </location>
</feature>
<evidence type="ECO:0000256" key="6">
    <source>
        <dbReference type="SAM" id="Phobius"/>
    </source>
</evidence>
<keyword evidence="5 6" id="KW-0472">Membrane</keyword>
<keyword evidence="8" id="KW-1185">Reference proteome</keyword>
<keyword evidence="4 6" id="KW-1133">Transmembrane helix</keyword>
<accession>A0A176ZDW1</accession>
<organism evidence="7 8">
    <name type="scientific">Bradyrhizobium neotropicale</name>
    <dbReference type="NCBI Taxonomy" id="1497615"/>
    <lineage>
        <taxon>Bacteria</taxon>
        <taxon>Pseudomonadati</taxon>
        <taxon>Pseudomonadota</taxon>
        <taxon>Alphaproteobacteria</taxon>
        <taxon>Hyphomicrobiales</taxon>
        <taxon>Nitrobacteraceae</taxon>
        <taxon>Bradyrhizobium</taxon>
    </lineage>
</organism>
<keyword evidence="2" id="KW-1003">Cell membrane</keyword>
<dbReference type="InterPro" id="IPR050833">
    <property type="entry name" value="Poly_Biosynth_Transport"/>
</dbReference>
<dbReference type="PANTHER" id="PTHR30250">
    <property type="entry name" value="PST FAMILY PREDICTED COLANIC ACID TRANSPORTER"/>
    <property type="match status" value="1"/>
</dbReference>
<gene>
    <name evidence="7" type="ORF">AXW67_39745</name>
</gene>
<feature type="transmembrane region" description="Helical" evidence="6">
    <location>
        <begin position="89"/>
        <end position="111"/>
    </location>
</feature>
<evidence type="ECO:0000256" key="3">
    <source>
        <dbReference type="ARBA" id="ARBA00022692"/>
    </source>
</evidence>
<keyword evidence="3 6" id="KW-0812">Transmembrane</keyword>
<feature type="transmembrane region" description="Helical" evidence="6">
    <location>
        <begin position="298"/>
        <end position="323"/>
    </location>
</feature>
<feature type="transmembrane region" description="Helical" evidence="6">
    <location>
        <begin position="390"/>
        <end position="410"/>
    </location>
</feature>
<evidence type="ECO:0008006" key="9">
    <source>
        <dbReference type="Google" id="ProtNLM"/>
    </source>
</evidence>
<feature type="transmembrane region" description="Helical" evidence="6">
    <location>
        <begin position="45"/>
        <end position="68"/>
    </location>
</feature>
<evidence type="ECO:0000256" key="1">
    <source>
        <dbReference type="ARBA" id="ARBA00004651"/>
    </source>
</evidence>
<reference evidence="7 8" key="1">
    <citation type="submission" date="2016-02" db="EMBL/GenBank/DDBJ databases">
        <title>Draft genome sequence of the strain BR 10247T Bradyrhizobium neotropicale isolated from nodules of Centrolobium paraense.</title>
        <authorList>
            <person name="Simoes-Araujo J.L."/>
            <person name="Barauna A.C."/>
            <person name="Silva K."/>
            <person name="Zilli J.E."/>
        </authorList>
    </citation>
    <scope>NUCLEOTIDE SEQUENCE [LARGE SCALE GENOMIC DNA]</scope>
    <source>
        <strain evidence="7 8">BR 10247</strain>
    </source>
</reference>
<comment type="subcellular location">
    <subcellularLocation>
        <location evidence="1">Cell membrane</location>
        <topology evidence="1">Multi-pass membrane protein</topology>
    </subcellularLocation>
</comment>
<dbReference type="Pfam" id="PF13440">
    <property type="entry name" value="Polysacc_synt_3"/>
    <property type="match status" value="1"/>
</dbReference>
<feature type="transmembrane region" description="Helical" evidence="6">
    <location>
        <begin position="454"/>
        <end position="470"/>
    </location>
</feature>
<feature type="transmembrane region" description="Helical" evidence="6">
    <location>
        <begin position="431"/>
        <end position="448"/>
    </location>
</feature>
<evidence type="ECO:0000313" key="7">
    <source>
        <dbReference type="EMBL" id="OAF18830.1"/>
    </source>
</evidence>
<evidence type="ECO:0000256" key="5">
    <source>
        <dbReference type="ARBA" id="ARBA00023136"/>
    </source>
</evidence>
<dbReference type="Proteomes" id="UP000077173">
    <property type="component" value="Unassembled WGS sequence"/>
</dbReference>
<feature type="transmembrane region" description="Helical" evidence="6">
    <location>
        <begin position="123"/>
        <end position="147"/>
    </location>
</feature>
<dbReference type="AlphaFoldDB" id="A0A176ZDW1"/>
<evidence type="ECO:0000313" key="8">
    <source>
        <dbReference type="Proteomes" id="UP000077173"/>
    </source>
</evidence>
<feature type="transmembrane region" description="Helical" evidence="6">
    <location>
        <begin position="335"/>
        <end position="353"/>
    </location>
</feature>
<dbReference type="EMBL" id="LSEF01000029">
    <property type="protein sequence ID" value="OAF18830.1"/>
    <property type="molecule type" value="Genomic_DNA"/>
</dbReference>
<evidence type="ECO:0000256" key="2">
    <source>
        <dbReference type="ARBA" id="ARBA00022475"/>
    </source>
</evidence>
<sequence>MSWLAALRGRFAGRVLFFVSATVFQAVLSVALLPLTTVVLTAADFGYFALMMSWAALASAFGDAGGSLALPANYSVASIPERRRMLSSFFVVSLVFSSSLAVLFLAAWPWLQQIMSVPDEASRATLILTALLIPLKTATMLATNVFAVAGRGNAAAAQIAMQAVGSFAGTLISLFGLHWGLSSLFVGAVVGQACSVVVAMTALGAEPWYLPSRRWMSVLRSHSLTSIAAGLTGGLRSIGENSIVAANLNLSAVGYLSHARLYYGTLLAGTNAVAVNVWSISLAEARDARRHFPLTKRVWMPIHVLITLFGVAFSCFGEEFVAILTHDRLTPAAQLVPWFALLLLLHVSGRAQNATVYANGGARSLTNASSLISICCLAALPFAVGKVGGVGWNGGLAGVVIVLLAEAILFRAYIYLKSISFQRLDGFDDSRVVWGSAAIILSWLFNAYMVPALITRIGLCVAVCATIVIVERERIIDLRRVLQNRSPAKTQNI</sequence>
<dbReference type="GO" id="GO:0005886">
    <property type="term" value="C:plasma membrane"/>
    <property type="evidence" value="ECO:0007669"/>
    <property type="project" value="UniProtKB-SubCell"/>
</dbReference>
<comment type="caution">
    <text evidence="7">The sequence shown here is derived from an EMBL/GenBank/DDBJ whole genome shotgun (WGS) entry which is preliminary data.</text>
</comment>
<feature type="transmembrane region" description="Helical" evidence="6">
    <location>
        <begin position="365"/>
        <end position="384"/>
    </location>
</feature>